<dbReference type="RefSeq" id="WP_151627812.1">
    <property type="nucleotide sequence ID" value="NZ_WBPG01000028.1"/>
</dbReference>
<dbReference type="AlphaFoldDB" id="A0A7V7S434"/>
<reference evidence="1 2" key="1">
    <citation type="submission" date="2019-10" db="EMBL/GenBank/DDBJ databases">
        <title>Bacillus from the desert of Cuatro Cinegas, Coahuila.</title>
        <authorList>
            <person name="Olmedo-Alvarez G."/>
            <person name="Saldana S."/>
            <person name="Barcelo D."/>
        </authorList>
    </citation>
    <scope>NUCLEOTIDE SEQUENCE [LARGE SCALE GENOMIC DNA]</scope>
    <source>
        <strain evidence="1 2">CH155b_5T</strain>
    </source>
</reference>
<evidence type="ECO:0000313" key="1">
    <source>
        <dbReference type="EMBL" id="KAB2440642.1"/>
    </source>
</evidence>
<dbReference type="Gene3D" id="1.10.30.50">
    <property type="match status" value="1"/>
</dbReference>
<organism evidence="1 2">
    <name type="scientific">Bacillus luti</name>
    <dbReference type="NCBI Taxonomy" id="2026191"/>
    <lineage>
        <taxon>Bacteria</taxon>
        <taxon>Bacillati</taxon>
        <taxon>Bacillota</taxon>
        <taxon>Bacilli</taxon>
        <taxon>Bacillales</taxon>
        <taxon>Bacillaceae</taxon>
        <taxon>Bacillus</taxon>
        <taxon>Bacillus cereus group</taxon>
    </lineage>
</organism>
<gene>
    <name evidence="1" type="ORF">F8163_24220</name>
</gene>
<name>A0A7V7S434_9BACI</name>
<dbReference type="EMBL" id="WBPG01000028">
    <property type="protein sequence ID" value="KAB2440642.1"/>
    <property type="molecule type" value="Genomic_DNA"/>
</dbReference>
<dbReference type="Proteomes" id="UP000470409">
    <property type="component" value="Unassembled WGS sequence"/>
</dbReference>
<comment type="caution">
    <text evidence="1">The sequence shown here is derived from an EMBL/GenBank/DDBJ whole genome shotgun (WGS) entry which is preliminary data.</text>
</comment>
<dbReference type="Gene3D" id="1.10.10.60">
    <property type="entry name" value="Homeodomain-like"/>
    <property type="match status" value="3"/>
</dbReference>
<accession>A0A7V7S434</accession>
<protein>
    <recommendedName>
        <fullName evidence="3">HNH nuclease domain-containing protein</fullName>
    </recommendedName>
</protein>
<evidence type="ECO:0008006" key="3">
    <source>
        <dbReference type="Google" id="ProtNLM"/>
    </source>
</evidence>
<sequence length="402" mass="47497">MQLRILETTKKGRNAYEDNLGNVYLDCKTCDSIKREAEFCVSSKRFRGRGTNCKECSNKRIKKWYGKEKNKCKAIERATKWNRDNRHRKPKPTAEELKRISQERYERSLYSGHIYRAKKRNMVNDFDNEDYSTIMNMYKGNCCLTGSTNNLHLDHVIPLATGHSGTVYENIIPLASTLNSSKQAYNMFEWAENNYSRLGFTLEQFYEVMTEVAKRNSMTLEEYREYYYWCFENPKEVPTHYNNSSYYISFTNRLNEAIKMYKEGATKKEITDYTNLSENTLYKHLKIRGVETRKPSLDTLENRLDKAIQLYQDGVKIHEIYKKTRIHKKTLFNTVHKLGIPTRIPNRFSNNRDRIDIAIQMYLQGEVIDNILSKARIGKKLLYDTIDELEIPRRRNRGEGNS</sequence>
<evidence type="ECO:0000313" key="2">
    <source>
        <dbReference type="Proteomes" id="UP000470409"/>
    </source>
</evidence>
<proteinExistence type="predicted"/>